<protein>
    <submittedName>
        <fullName evidence="2">Cardiolipin synthase A</fullName>
    </submittedName>
</protein>
<evidence type="ECO:0000259" key="1">
    <source>
        <dbReference type="PROSITE" id="PS50035"/>
    </source>
</evidence>
<dbReference type="Proteomes" id="UP000429980">
    <property type="component" value="Unassembled WGS sequence"/>
</dbReference>
<evidence type="ECO:0000313" key="2">
    <source>
        <dbReference type="EMBL" id="TWL40114.1"/>
    </source>
</evidence>
<dbReference type="InterPro" id="IPR025202">
    <property type="entry name" value="PLD-like_dom"/>
</dbReference>
<reference evidence="2 3" key="1">
    <citation type="submission" date="2019-06" db="EMBL/GenBank/DDBJ databases">
        <title>Genome sequence analysis of &gt;100 Bacillus licheniformis strains suggests intrinsic resistance to this species.</title>
        <authorList>
            <person name="Wels M."/>
            <person name="Siezen R.J."/>
            <person name="Johansen E."/>
            <person name="Stuer-Lauridsen B."/>
            <person name="Bjerre K."/>
            <person name="Nielsen B.K.K."/>
        </authorList>
    </citation>
    <scope>NUCLEOTIDE SEQUENCE [LARGE SCALE GENOMIC DNA]</scope>
    <source>
        <strain evidence="2 3">BAC-15381</strain>
    </source>
</reference>
<gene>
    <name evidence="2" type="ORF">CHCC15381_1486</name>
</gene>
<dbReference type="SUPFAM" id="SSF56024">
    <property type="entry name" value="Phospholipase D/nuclease"/>
    <property type="match status" value="1"/>
</dbReference>
<dbReference type="EMBL" id="NILF01000027">
    <property type="protein sequence ID" value="TWL40114.1"/>
    <property type="molecule type" value="Genomic_DNA"/>
</dbReference>
<keyword evidence="3" id="KW-1185">Reference proteome</keyword>
<organism evidence="2 3">
    <name type="scientific">Bacillus paralicheniformis</name>
    <dbReference type="NCBI Taxonomy" id="1648923"/>
    <lineage>
        <taxon>Bacteria</taxon>
        <taxon>Bacillati</taxon>
        <taxon>Bacillota</taxon>
        <taxon>Bacilli</taxon>
        <taxon>Bacillales</taxon>
        <taxon>Bacillaceae</taxon>
        <taxon>Bacillus</taxon>
    </lineage>
</organism>
<dbReference type="Pfam" id="PF13091">
    <property type="entry name" value="PLDc_2"/>
    <property type="match status" value="1"/>
</dbReference>
<feature type="domain" description="PLD phosphodiesterase" evidence="1">
    <location>
        <begin position="174"/>
        <end position="201"/>
    </location>
</feature>
<name>A0ABY3FX57_9BACI</name>
<dbReference type="RefSeq" id="WP_020450481.1">
    <property type="nucleotide sequence ID" value="NZ_AP023088.1"/>
</dbReference>
<dbReference type="PANTHER" id="PTHR21248:SF22">
    <property type="entry name" value="PHOSPHOLIPASE D"/>
    <property type="match status" value="1"/>
</dbReference>
<evidence type="ECO:0000313" key="3">
    <source>
        <dbReference type="Proteomes" id="UP000429980"/>
    </source>
</evidence>
<comment type="caution">
    <text evidence="2">The sequence shown here is derived from an EMBL/GenBank/DDBJ whole genome shotgun (WGS) entry which is preliminary data.</text>
</comment>
<sequence>MRNVTRSHMVLHQIQSVLKKYEEVSAQELYESLDKGTVQREFGVRSVDLSRLSVSEEQFSELLLLFKLYSDQQQQSSIEFVATVPSEVDVRLRKTIAVIREMIHGAQNTILVTGYAVSEYVDEIMERVLEKALAGVNVDIFLDRNPQTDRYIENIRGRNLPSNFNVYVYKGSQGYSSLHAKVIMVDEEKAFVSSANLSYNGIVNNIEIGTLVGGEKILVIKNVLLELVKNNYFEKIIWYA</sequence>
<dbReference type="InterPro" id="IPR001736">
    <property type="entry name" value="PLipase_D/transphosphatidylase"/>
</dbReference>
<dbReference type="PANTHER" id="PTHR21248">
    <property type="entry name" value="CARDIOLIPIN SYNTHASE"/>
    <property type="match status" value="1"/>
</dbReference>
<accession>A0ABY3FX57</accession>
<dbReference type="Gene3D" id="3.30.870.10">
    <property type="entry name" value="Endonuclease Chain A"/>
    <property type="match status" value="1"/>
</dbReference>
<dbReference type="PROSITE" id="PS50035">
    <property type="entry name" value="PLD"/>
    <property type="match status" value="1"/>
</dbReference>
<proteinExistence type="predicted"/>